<keyword evidence="2 6" id="KW-0812">Transmembrane</keyword>
<dbReference type="RefSeq" id="XP_014659916.1">
    <property type="nucleotide sequence ID" value="XM_014804430.1"/>
</dbReference>
<feature type="transmembrane region" description="Helical" evidence="6">
    <location>
        <begin position="368"/>
        <end position="386"/>
    </location>
</feature>
<feature type="transmembrane region" description="Helical" evidence="6">
    <location>
        <begin position="576"/>
        <end position="600"/>
    </location>
</feature>
<feature type="transmembrane region" description="Helical" evidence="6">
    <location>
        <begin position="269"/>
        <end position="296"/>
    </location>
</feature>
<protein>
    <recommendedName>
        <fullName evidence="9">AAAP amino acid permease</fullName>
    </recommendedName>
</protein>
<dbReference type="OrthoDB" id="1718410at2759"/>
<keyword evidence="4 6" id="KW-0472">Membrane</keyword>
<dbReference type="PANTHER" id="PTHR43243">
    <property type="entry name" value="INNER MEMBRANE TRANSPORTER YGJI-RELATED"/>
    <property type="match status" value="1"/>
</dbReference>
<gene>
    <name evidence="7" type="ORF">PSANT_00860</name>
</gene>
<comment type="subcellular location">
    <subcellularLocation>
        <location evidence="1">Membrane</location>
        <topology evidence="1">Multi-pass membrane protein</topology>
    </subcellularLocation>
</comment>
<feature type="transmembrane region" description="Helical" evidence="6">
    <location>
        <begin position="483"/>
        <end position="505"/>
    </location>
</feature>
<comment type="caution">
    <text evidence="7">The sequence shown here is derived from an EMBL/GenBank/DDBJ whole genome shotgun (WGS) entry which is preliminary data.</text>
</comment>
<dbReference type="GO" id="GO:0015171">
    <property type="term" value="F:amino acid transmembrane transporter activity"/>
    <property type="evidence" value="ECO:0007669"/>
    <property type="project" value="TreeGrafter"/>
</dbReference>
<evidence type="ECO:0000313" key="8">
    <source>
        <dbReference type="Proteomes" id="UP000325008"/>
    </source>
</evidence>
<reference evidence="7" key="1">
    <citation type="submission" date="2018-03" db="EMBL/GenBank/DDBJ databases">
        <authorList>
            <person name="Guldener U."/>
        </authorList>
    </citation>
    <scope>NUCLEOTIDE SEQUENCE [LARGE SCALE GENOMIC DNA]</scope>
    <source>
        <strain evidence="7">ATCC34888</strain>
    </source>
</reference>
<dbReference type="Gene3D" id="1.20.1740.10">
    <property type="entry name" value="Amino acid/polyamine transporter I"/>
    <property type="match status" value="1"/>
</dbReference>
<feature type="compositionally biased region" description="Low complexity" evidence="5">
    <location>
        <begin position="67"/>
        <end position="77"/>
    </location>
</feature>
<dbReference type="Proteomes" id="UP000325008">
    <property type="component" value="Unassembled WGS sequence"/>
</dbReference>
<feature type="region of interest" description="Disordered" evidence="5">
    <location>
        <begin position="151"/>
        <end position="179"/>
    </location>
</feature>
<evidence type="ECO:0000256" key="2">
    <source>
        <dbReference type="ARBA" id="ARBA00022692"/>
    </source>
</evidence>
<evidence type="ECO:0000256" key="6">
    <source>
        <dbReference type="SAM" id="Phobius"/>
    </source>
</evidence>
<dbReference type="AlphaFoldDB" id="A0A5C3FG92"/>
<feature type="transmembrane region" description="Helical" evidence="6">
    <location>
        <begin position="327"/>
        <end position="356"/>
    </location>
</feature>
<keyword evidence="3 6" id="KW-1133">Transmembrane helix</keyword>
<accession>A0A5C3FG92</accession>
<dbReference type="GO" id="GO:0005886">
    <property type="term" value="C:plasma membrane"/>
    <property type="evidence" value="ECO:0007669"/>
    <property type="project" value="TreeGrafter"/>
</dbReference>
<dbReference type="PANTHER" id="PTHR43243:SF20">
    <property type="entry name" value="CATIONIC AMINO ACID TRANSPORTER 3"/>
    <property type="match status" value="1"/>
</dbReference>
<feature type="compositionally biased region" description="Basic and acidic residues" evidence="5">
    <location>
        <begin position="47"/>
        <end position="63"/>
    </location>
</feature>
<feature type="transmembrane region" description="Helical" evidence="6">
    <location>
        <begin position="398"/>
        <end position="417"/>
    </location>
</feature>
<organism evidence="7 8">
    <name type="scientific">Pseudozyma antarctica</name>
    <name type="common">Yeast</name>
    <name type="synonym">Candida antarctica</name>
    <dbReference type="NCBI Taxonomy" id="84753"/>
    <lineage>
        <taxon>Eukaryota</taxon>
        <taxon>Fungi</taxon>
        <taxon>Dikarya</taxon>
        <taxon>Basidiomycota</taxon>
        <taxon>Ustilaginomycotina</taxon>
        <taxon>Ustilaginomycetes</taxon>
        <taxon>Ustilaginales</taxon>
        <taxon>Ustilaginaceae</taxon>
        <taxon>Moesziomyces</taxon>
    </lineage>
</organism>
<sequence length="844" mass="89767">MPPFEEEQAKASPSSRTRTETSHDPLSGATPLSDPDGAVAATPRTSNADKRKWTPSRLHETPTRTHAAAAAISSSDSPIRHRPGKGKSPLPALAESHRDIGSVNRVPSSSLRPPSFAESQFATIIRRQRKNRVVSPAANLLTAAGTPAFDLEAYTPAGPRRTRTTSEQDDPFTSDSGWSGALRRGELKAGWNYNAEAPTTTLTTDRQHPLMAIHRAWEFAGWGSISLLELPSDPPSQSAAEPAASTPQPVQLGQWKASAIAGNAVTGSVFYALPAVVAVSSVLSPISMLVACLLLYPFRPIVCELASALSASNAGNYSYLSNISSKLVAVLAAAMTLLDAIATGAVSAGTASAYIAGETASSHAHLDYRLVSVLLLVGLALLCLLGMRDSSSVALSMFLLHLVTMAMLLVAGTVVWIRSGNAVLADNWSIGMATLRAPGTGKGIARAIFDGVCVAFVGLTGFECSPSYINQVKPGEFPRALRNLHLITIVTEAPLMLLVLALVPMDAVLGGSNVLALLGQVAGHGAFLKLFVVVDACIVLCGGIITGIVAFCGLLDALCDDRVVPSVLQKKLPRTGATYISIALFLVLTLVMSATCSFNLSTLSSVFSVSFLCIMTLFGVSLVLLKYARPSLPRSPTTSLGMALVGIAIGIVAMAGNFALAPVIIGPTLAYFGVLAVVLVALTQRVNLARILVWLVEQQRSSKLVRLSPRLEKRLIGWIRSERRHPVIYFTKSDDISVLVNALYYIQRNEPTSNCKLVHCYKRIEDLPDQLDETFQLVDEIFPTVTVDLVFVEAPFTPDVVRATCKQLKVPVSRSFISCPSGHGAQIGSVHPLADYGGLRIILP</sequence>
<dbReference type="Pfam" id="PF13520">
    <property type="entry name" value="AA_permease_2"/>
    <property type="match status" value="1"/>
</dbReference>
<dbReference type="EMBL" id="OOIQ01000001">
    <property type="protein sequence ID" value="SPO43176.1"/>
    <property type="molecule type" value="Genomic_DNA"/>
</dbReference>
<evidence type="ECO:0000313" key="7">
    <source>
        <dbReference type="EMBL" id="SPO43176.1"/>
    </source>
</evidence>
<evidence type="ECO:0008006" key="9">
    <source>
        <dbReference type="Google" id="ProtNLM"/>
    </source>
</evidence>
<evidence type="ECO:0000256" key="3">
    <source>
        <dbReference type="ARBA" id="ARBA00022989"/>
    </source>
</evidence>
<proteinExistence type="predicted"/>
<feature type="transmembrane region" description="Helical" evidence="6">
    <location>
        <begin position="640"/>
        <end position="665"/>
    </location>
</feature>
<keyword evidence="8" id="KW-1185">Reference proteome</keyword>
<feature type="transmembrane region" description="Helical" evidence="6">
    <location>
        <begin position="671"/>
        <end position="696"/>
    </location>
</feature>
<feature type="transmembrane region" description="Helical" evidence="6">
    <location>
        <begin position="444"/>
        <end position="462"/>
    </location>
</feature>
<feature type="transmembrane region" description="Helical" evidence="6">
    <location>
        <begin position="606"/>
        <end position="628"/>
    </location>
</feature>
<dbReference type="InterPro" id="IPR002293">
    <property type="entry name" value="AA/rel_permease1"/>
</dbReference>
<feature type="compositionally biased region" description="Polar residues" evidence="5">
    <location>
        <begin position="105"/>
        <end position="114"/>
    </location>
</feature>
<name>A0A5C3FG92_PSEA2</name>
<evidence type="ECO:0000256" key="4">
    <source>
        <dbReference type="ARBA" id="ARBA00023136"/>
    </source>
</evidence>
<evidence type="ECO:0000256" key="5">
    <source>
        <dbReference type="SAM" id="MobiDB-lite"/>
    </source>
</evidence>
<feature type="transmembrane region" description="Helical" evidence="6">
    <location>
        <begin position="525"/>
        <end position="555"/>
    </location>
</feature>
<evidence type="ECO:0000256" key="1">
    <source>
        <dbReference type="ARBA" id="ARBA00004141"/>
    </source>
</evidence>
<feature type="region of interest" description="Disordered" evidence="5">
    <location>
        <begin position="1"/>
        <end position="114"/>
    </location>
</feature>